<evidence type="ECO:0000313" key="5">
    <source>
        <dbReference type="EMBL" id="CAL1534863.1"/>
    </source>
</evidence>
<dbReference type="PANTHER" id="PTHR34523">
    <property type="entry name" value="COILED-COIL DOMAIN-CONTAINING PROTEIN 138"/>
    <property type="match status" value="1"/>
</dbReference>
<name>A0AAV2HNA2_LYMST</name>
<dbReference type="Pfam" id="PF21035">
    <property type="entry name" value="CCDC138_C"/>
    <property type="match status" value="1"/>
</dbReference>
<feature type="domain" description="Coiled-coil" evidence="3">
    <location>
        <begin position="156"/>
        <end position="445"/>
    </location>
</feature>
<organism evidence="5 6">
    <name type="scientific">Lymnaea stagnalis</name>
    <name type="common">Great pond snail</name>
    <name type="synonym">Helix stagnalis</name>
    <dbReference type="NCBI Taxonomy" id="6523"/>
    <lineage>
        <taxon>Eukaryota</taxon>
        <taxon>Metazoa</taxon>
        <taxon>Spiralia</taxon>
        <taxon>Lophotrochozoa</taxon>
        <taxon>Mollusca</taxon>
        <taxon>Gastropoda</taxon>
        <taxon>Heterobranchia</taxon>
        <taxon>Euthyneura</taxon>
        <taxon>Panpulmonata</taxon>
        <taxon>Hygrophila</taxon>
        <taxon>Lymnaeoidea</taxon>
        <taxon>Lymnaeidae</taxon>
        <taxon>Lymnaea</taxon>
    </lineage>
</organism>
<dbReference type="Pfam" id="PF21037">
    <property type="entry name" value="CCDC138_cc"/>
    <property type="match status" value="1"/>
</dbReference>
<comment type="caution">
    <text evidence="5">The sequence shown here is derived from an EMBL/GenBank/DDBJ whole genome shotgun (WGS) entry which is preliminary data.</text>
</comment>
<reference evidence="5 6" key="1">
    <citation type="submission" date="2024-04" db="EMBL/GenBank/DDBJ databases">
        <authorList>
            <consortium name="Genoscope - CEA"/>
            <person name="William W."/>
        </authorList>
    </citation>
    <scope>NUCLEOTIDE SEQUENCE [LARGE SCALE GENOMIC DNA]</scope>
</reference>
<feature type="region of interest" description="Disordered" evidence="2">
    <location>
        <begin position="112"/>
        <end position="141"/>
    </location>
</feature>
<feature type="compositionally biased region" description="Basic and acidic residues" evidence="2">
    <location>
        <begin position="126"/>
        <end position="135"/>
    </location>
</feature>
<keyword evidence="1" id="KW-0175">Coiled coil</keyword>
<evidence type="ECO:0000313" key="6">
    <source>
        <dbReference type="Proteomes" id="UP001497497"/>
    </source>
</evidence>
<evidence type="ECO:0008006" key="7">
    <source>
        <dbReference type="Google" id="ProtNLM"/>
    </source>
</evidence>
<protein>
    <recommendedName>
        <fullName evidence="7">Coiled-coil domain-containing protein 138</fullName>
    </recommendedName>
</protein>
<dbReference type="Proteomes" id="UP001497497">
    <property type="component" value="Unassembled WGS sequence"/>
</dbReference>
<evidence type="ECO:0000259" key="4">
    <source>
        <dbReference type="Pfam" id="PF21037"/>
    </source>
</evidence>
<dbReference type="EMBL" id="CAXITT010000184">
    <property type="protein sequence ID" value="CAL1534863.1"/>
    <property type="molecule type" value="Genomic_DNA"/>
</dbReference>
<evidence type="ECO:0000256" key="1">
    <source>
        <dbReference type="SAM" id="Coils"/>
    </source>
</evidence>
<dbReference type="InterPro" id="IPR048750">
    <property type="entry name" value="CCDC138_C"/>
</dbReference>
<sequence length="451" mass="51406">MLAISQESLQTVTEHQIKLKLMAMEERFGNELKQMDQALKEKTKENKRLKENFETLKQANDIMKKELEVLSAQNAKLIKTSNSLQARLTNLQRKQEYELKLKDSEVMKQSIEASADQGKEAAGPKPGDKPDEKLQKSAKQSRQSSVHVYSAALSALLDWVCEAHLRQALTEMPTKPSETYCAPAFIQERVLKVLPNLVDILRDNASNLRCCLPCLQFIYWSLLHIDQIQTQQNVSMSTTMRRLGEEIYYPKSAKVTEVEKIMATPAALSEKLKEPLFMRSSNNHVRLLSTLIVLKTLTRADVIAQGFDLLKTELKTDQAKELFLYYQATNVIIFYLKPVNKNFTSVAMEILLQMSADSPFQHNFLESCSNENFFRSAALLIRTPLSDVRVMERLSIILQKLSKLKSNKRFFETYTIVAIIQEMLVGAGNENAFLTLNLKSILFNLNVSVKT</sequence>
<feature type="domain" description="Coiled-coil-domain-containing protein 138 coiled-coil" evidence="4">
    <location>
        <begin position="44"/>
        <end position="98"/>
    </location>
</feature>
<accession>A0AAV2HNA2</accession>
<dbReference type="AlphaFoldDB" id="A0AAV2HNA2"/>
<proteinExistence type="predicted"/>
<evidence type="ECO:0000256" key="2">
    <source>
        <dbReference type="SAM" id="MobiDB-lite"/>
    </source>
</evidence>
<keyword evidence="6" id="KW-1185">Reference proteome</keyword>
<dbReference type="InterPro" id="IPR048751">
    <property type="entry name" value="CCDC138_CC"/>
</dbReference>
<evidence type="ECO:0000259" key="3">
    <source>
        <dbReference type="Pfam" id="PF21035"/>
    </source>
</evidence>
<feature type="coiled-coil region" evidence="1">
    <location>
        <begin position="25"/>
        <end position="94"/>
    </location>
</feature>
<dbReference type="PANTHER" id="PTHR34523:SF1">
    <property type="entry name" value="COILED-COIL DOMAIN-CONTAINING PROTEIN 138"/>
    <property type="match status" value="1"/>
</dbReference>
<gene>
    <name evidence="5" type="ORF">GSLYS_00008823001</name>
</gene>
<dbReference type="InterPro" id="IPR038798">
    <property type="entry name" value="CCDC138"/>
</dbReference>